<evidence type="ECO:0000256" key="5">
    <source>
        <dbReference type="ARBA" id="ARBA00023306"/>
    </source>
</evidence>
<evidence type="ECO:0000313" key="7">
    <source>
        <dbReference type="EMBL" id="KAL3270828.1"/>
    </source>
</evidence>
<dbReference type="AlphaFoldDB" id="A0ABD2MWH8"/>
<organism evidence="7 8">
    <name type="scientific">Cryptolaemus montrouzieri</name>
    <dbReference type="NCBI Taxonomy" id="559131"/>
    <lineage>
        <taxon>Eukaryota</taxon>
        <taxon>Metazoa</taxon>
        <taxon>Ecdysozoa</taxon>
        <taxon>Arthropoda</taxon>
        <taxon>Hexapoda</taxon>
        <taxon>Insecta</taxon>
        <taxon>Pterygota</taxon>
        <taxon>Neoptera</taxon>
        <taxon>Endopterygota</taxon>
        <taxon>Coleoptera</taxon>
        <taxon>Polyphaga</taxon>
        <taxon>Cucujiformia</taxon>
        <taxon>Coccinelloidea</taxon>
        <taxon>Coccinellidae</taxon>
        <taxon>Scymninae</taxon>
        <taxon>Scymnini</taxon>
        <taxon>Cryptolaemus</taxon>
    </lineage>
</organism>
<dbReference type="Proteomes" id="UP001516400">
    <property type="component" value="Unassembled WGS sequence"/>
</dbReference>
<comment type="subcellular location">
    <subcellularLocation>
        <location evidence="1">Nucleus</location>
    </subcellularLocation>
</comment>
<feature type="region of interest" description="Disordered" evidence="6">
    <location>
        <begin position="135"/>
        <end position="164"/>
    </location>
</feature>
<keyword evidence="4" id="KW-0539">Nucleus</keyword>
<protein>
    <recommendedName>
        <fullName evidence="9">Cell division control protein 45 homolog</fullName>
    </recommendedName>
</protein>
<reference evidence="7 8" key="1">
    <citation type="journal article" date="2021" name="BMC Biol.">
        <title>Horizontally acquired antibacterial genes associated with adaptive radiation of ladybird beetles.</title>
        <authorList>
            <person name="Li H.S."/>
            <person name="Tang X.F."/>
            <person name="Huang Y.H."/>
            <person name="Xu Z.Y."/>
            <person name="Chen M.L."/>
            <person name="Du X.Y."/>
            <person name="Qiu B.Y."/>
            <person name="Chen P.T."/>
            <person name="Zhang W."/>
            <person name="Slipinski A."/>
            <person name="Escalona H.E."/>
            <person name="Waterhouse R.M."/>
            <person name="Zwick A."/>
            <person name="Pang H."/>
        </authorList>
    </citation>
    <scope>NUCLEOTIDE SEQUENCE [LARGE SCALE GENOMIC DNA]</scope>
    <source>
        <strain evidence="7">SYSU2018</strain>
    </source>
</reference>
<sequence>MYVEDLKNEFYGFLAGKRIFLMVHYDIDSICCCKILQSLLSHNHIVYSLAIIRGIEDFKTAFRENSEDVKYFVLINCGGTIDIVEVLEPAEDIIFYVLDSHRPIDLCNIYSNDQIRILSPPEEDAEVPKFDSVFREESDEEDEVEESTSEVGSDDEEEGRAAKRRRLGEEELTKRRERRLWEENRSKLLFEYSQFTYYAKASAIHMFELAWSLNKDDKEMLWLAIVAITEQMLLGKLEDSKYNLELGNLQAHCTRLHNRSNDLEVKTSLKITFEKDLRLMLHRHWSVANSLKFSMFTSCRLKLWSLKGDRKLQQLLAEMGLPLVQSRQTFQSMDLQLRKEFHGSMEKLCEKYNLDDIVYLSFILQYGFRNIFSAADIVYTLLAILETAPKSKDVEECFNTALECLPRPKKDVFDTGLGRAKTLFKVMFKTVQGALEMKQIITAGPFIYYIIQEGSLDWYMFSNLHVLSLLAQFILKAYVSMSRNRKATQLPLIVSAPKNTETGTCIVLGIPPLCENSPKNFFGKAFEKAAETIRCETACDYFDTSYFEIPVRDRVRFLDALTAILT</sequence>
<gene>
    <name evidence="7" type="ORF">HHI36_021347</name>
</gene>
<evidence type="ECO:0000256" key="6">
    <source>
        <dbReference type="SAM" id="MobiDB-lite"/>
    </source>
</evidence>
<dbReference type="PANTHER" id="PTHR10507">
    <property type="entry name" value="CDC45-RELATED PROTEIN"/>
    <property type="match status" value="1"/>
</dbReference>
<evidence type="ECO:0000256" key="3">
    <source>
        <dbReference type="ARBA" id="ARBA00022705"/>
    </source>
</evidence>
<keyword evidence="3" id="KW-0235">DNA replication</keyword>
<dbReference type="PANTHER" id="PTHR10507:SF0">
    <property type="entry name" value="CELL DIVISION CONTROL PROTEIN 45 HOMOLOG"/>
    <property type="match status" value="1"/>
</dbReference>
<dbReference type="Pfam" id="PF02724">
    <property type="entry name" value="CDC45"/>
    <property type="match status" value="1"/>
</dbReference>
<evidence type="ECO:0000256" key="1">
    <source>
        <dbReference type="ARBA" id="ARBA00004123"/>
    </source>
</evidence>
<comment type="similarity">
    <text evidence="2">Belongs to the CDC45 family.</text>
</comment>
<feature type="compositionally biased region" description="Acidic residues" evidence="6">
    <location>
        <begin position="137"/>
        <end position="158"/>
    </location>
</feature>
<evidence type="ECO:0008006" key="9">
    <source>
        <dbReference type="Google" id="ProtNLM"/>
    </source>
</evidence>
<keyword evidence="8" id="KW-1185">Reference proteome</keyword>
<evidence type="ECO:0000313" key="8">
    <source>
        <dbReference type="Proteomes" id="UP001516400"/>
    </source>
</evidence>
<proteinExistence type="inferred from homology"/>
<dbReference type="EMBL" id="JABFTP020000042">
    <property type="protein sequence ID" value="KAL3270828.1"/>
    <property type="molecule type" value="Genomic_DNA"/>
</dbReference>
<comment type="caution">
    <text evidence="7">The sequence shown here is derived from an EMBL/GenBank/DDBJ whole genome shotgun (WGS) entry which is preliminary data.</text>
</comment>
<evidence type="ECO:0000256" key="4">
    <source>
        <dbReference type="ARBA" id="ARBA00023242"/>
    </source>
</evidence>
<dbReference type="GO" id="GO:0006260">
    <property type="term" value="P:DNA replication"/>
    <property type="evidence" value="ECO:0007669"/>
    <property type="project" value="UniProtKB-KW"/>
</dbReference>
<dbReference type="GO" id="GO:0005634">
    <property type="term" value="C:nucleus"/>
    <property type="evidence" value="ECO:0007669"/>
    <property type="project" value="UniProtKB-SubCell"/>
</dbReference>
<accession>A0ABD2MWH8</accession>
<evidence type="ECO:0000256" key="2">
    <source>
        <dbReference type="ARBA" id="ARBA00010727"/>
    </source>
</evidence>
<name>A0ABD2MWH8_9CUCU</name>
<dbReference type="InterPro" id="IPR003874">
    <property type="entry name" value="CDC45"/>
</dbReference>
<keyword evidence="5" id="KW-0131">Cell cycle</keyword>